<evidence type="ECO:0000256" key="1">
    <source>
        <dbReference type="ARBA" id="ARBA00022737"/>
    </source>
</evidence>
<proteinExistence type="predicted"/>
<dbReference type="InterPro" id="IPR011990">
    <property type="entry name" value="TPR-like_helical_dom_sf"/>
</dbReference>
<reference evidence="4 5" key="1">
    <citation type="journal article" date="2019" name="G3 (Bethesda)">
        <title>Sequencing of a Wild Apple (Malus baccata) Genome Unravels the Differences Between Cultivated and Wild Apple Species Regarding Disease Resistance and Cold Tolerance.</title>
        <authorList>
            <person name="Chen X."/>
        </authorList>
    </citation>
    <scope>NUCLEOTIDE SEQUENCE [LARGE SCALE GENOMIC DNA]</scope>
    <source>
        <strain evidence="5">cv. Shandingzi</strain>
        <tissue evidence="4">Leaves</tissue>
    </source>
</reference>
<organism evidence="4 5">
    <name type="scientific">Malus baccata</name>
    <name type="common">Siberian crab apple</name>
    <name type="synonym">Pyrus baccata</name>
    <dbReference type="NCBI Taxonomy" id="106549"/>
    <lineage>
        <taxon>Eukaryota</taxon>
        <taxon>Viridiplantae</taxon>
        <taxon>Streptophyta</taxon>
        <taxon>Embryophyta</taxon>
        <taxon>Tracheophyta</taxon>
        <taxon>Spermatophyta</taxon>
        <taxon>Magnoliopsida</taxon>
        <taxon>eudicotyledons</taxon>
        <taxon>Gunneridae</taxon>
        <taxon>Pentapetalae</taxon>
        <taxon>rosids</taxon>
        <taxon>fabids</taxon>
        <taxon>Rosales</taxon>
        <taxon>Rosaceae</taxon>
        <taxon>Amygdaloideae</taxon>
        <taxon>Maleae</taxon>
        <taxon>Malus</taxon>
    </lineage>
</organism>
<dbReference type="Pfam" id="PF13041">
    <property type="entry name" value="PPR_2"/>
    <property type="match status" value="1"/>
</dbReference>
<name>A0A540LAF2_MALBA</name>
<feature type="repeat" description="PPR" evidence="2">
    <location>
        <begin position="9"/>
        <end position="43"/>
    </location>
</feature>
<protein>
    <recommendedName>
        <fullName evidence="6">Pentatricopeptide repeat-containing protein</fullName>
    </recommendedName>
</protein>
<keyword evidence="5" id="KW-1185">Reference proteome</keyword>
<dbReference type="InterPro" id="IPR002885">
    <property type="entry name" value="PPR_rpt"/>
</dbReference>
<dbReference type="AlphaFoldDB" id="A0A540LAF2"/>
<dbReference type="NCBIfam" id="TIGR00756">
    <property type="entry name" value="PPR"/>
    <property type="match status" value="1"/>
</dbReference>
<dbReference type="STRING" id="106549.A0A540LAF2"/>
<comment type="caution">
    <text evidence="4">The sequence shown here is derived from an EMBL/GenBank/DDBJ whole genome shotgun (WGS) entry which is preliminary data.</text>
</comment>
<gene>
    <name evidence="4" type="ORF">C1H46_031174</name>
</gene>
<evidence type="ECO:0000256" key="2">
    <source>
        <dbReference type="PROSITE-ProRule" id="PRU00708"/>
    </source>
</evidence>
<dbReference type="Proteomes" id="UP000315295">
    <property type="component" value="Unassembled WGS sequence"/>
</dbReference>
<evidence type="ECO:0000313" key="5">
    <source>
        <dbReference type="Proteomes" id="UP000315295"/>
    </source>
</evidence>
<keyword evidence="1" id="KW-0677">Repeat</keyword>
<dbReference type="EMBL" id="VIEB01000685">
    <property type="protein sequence ID" value="TQD83252.1"/>
    <property type="molecule type" value="Genomic_DNA"/>
</dbReference>
<accession>A0A540LAF2</accession>
<feature type="region of interest" description="Disordered" evidence="3">
    <location>
        <begin position="57"/>
        <end position="77"/>
    </location>
</feature>
<evidence type="ECO:0000313" key="4">
    <source>
        <dbReference type="EMBL" id="TQD83252.1"/>
    </source>
</evidence>
<sequence length="97" mass="10390">MRTKSVVPDGVAYNTMIGGFCKIKEIEMAVKFFKEMGLSGIENTCVAYEHYITGGEDGAAEEGKDGVEGGLNNDGRDWGYEEVMVRLEDEAGGNGGS</sequence>
<dbReference type="Gene3D" id="1.25.40.10">
    <property type="entry name" value="Tetratricopeptide repeat domain"/>
    <property type="match status" value="1"/>
</dbReference>
<evidence type="ECO:0008006" key="6">
    <source>
        <dbReference type="Google" id="ProtNLM"/>
    </source>
</evidence>
<dbReference type="PROSITE" id="PS51375">
    <property type="entry name" value="PPR"/>
    <property type="match status" value="1"/>
</dbReference>
<evidence type="ECO:0000256" key="3">
    <source>
        <dbReference type="SAM" id="MobiDB-lite"/>
    </source>
</evidence>